<comment type="caution">
    <text evidence="6">The sequence shown here is derived from an EMBL/GenBank/DDBJ whole genome shotgun (WGS) entry which is preliminary data.</text>
</comment>
<evidence type="ECO:0000256" key="1">
    <source>
        <dbReference type="ARBA" id="ARBA00005695"/>
    </source>
</evidence>
<evidence type="ECO:0000256" key="3">
    <source>
        <dbReference type="ARBA" id="ARBA00022729"/>
    </source>
</evidence>
<protein>
    <submittedName>
        <fullName evidence="6">ABC transporter substrate-binding protein</fullName>
    </submittedName>
</protein>
<evidence type="ECO:0000256" key="4">
    <source>
        <dbReference type="SAM" id="SignalP"/>
    </source>
</evidence>
<evidence type="ECO:0000313" key="7">
    <source>
        <dbReference type="Proteomes" id="UP000271010"/>
    </source>
</evidence>
<feature type="signal peptide" evidence="4">
    <location>
        <begin position="1"/>
        <end position="31"/>
    </location>
</feature>
<dbReference type="Gene3D" id="3.40.190.10">
    <property type="entry name" value="Periplasmic binding protein-like II"/>
    <property type="match status" value="1"/>
</dbReference>
<dbReference type="PANTHER" id="PTHR30290:SF9">
    <property type="entry name" value="OLIGOPEPTIDE-BINDING PROTEIN APPA"/>
    <property type="match status" value="1"/>
</dbReference>
<feature type="domain" description="Solute-binding protein family 5" evidence="5">
    <location>
        <begin position="78"/>
        <end position="483"/>
    </location>
</feature>
<dbReference type="RefSeq" id="WP_123133913.1">
    <property type="nucleotide sequence ID" value="NZ_RJJE01000017.1"/>
</dbReference>
<name>A0A3M9MQF1_9BACT</name>
<dbReference type="Pfam" id="PF00496">
    <property type="entry name" value="SBP_bac_5"/>
    <property type="match status" value="1"/>
</dbReference>
<gene>
    <name evidence="6" type="ORF">EFA69_15040</name>
</gene>
<comment type="similarity">
    <text evidence="1">Belongs to the bacterial solute-binding protein 5 family.</text>
</comment>
<dbReference type="Gene3D" id="3.10.105.10">
    <property type="entry name" value="Dipeptide-binding Protein, Domain 3"/>
    <property type="match status" value="1"/>
</dbReference>
<dbReference type="GO" id="GO:0043190">
    <property type="term" value="C:ATP-binding cassette (ABC) transporter complex"/>
    <property type="evidence" value="ECO:0007669"/>
    <property type="project" value="InterPro"/>
</dbReference>
<dbReference type="GO" id="GO:1904680">
    <property type="term" value="F:peptide transmembrane transporter activity"/>
    <property type="evidence" value="ECO:0007669"/>
    <property type="project" value="TreeGrafter"/>
</dbReference>
<reference evidence="6 7" key="1">
    <citation type="submission" date="2018-11" db="EMBL/GenBank/DDBJ databases">
        <title>Rufibacter latericius sp. nov., isolated from water in Baiyang Lake.</title>
        <authorList>
            <person name="Yang Y."/>
        </authorList>
    </citation>
    <scope>NUCLEOTIDE SEQUENCE [LARGE SCALE GENOMIC DNA]</scope>
    <source>
        <strain evidence="6 7">MCC P1</strain>
    </source>
</reference>
<organism evidence="6 7">
    <name type="scientific">Rufibacter immobilis</name>
    <dbReference type="NCBI Taxonomy" id="1348778"/>
    <lineage>
        <taxon>Bacteria</taxon>
        <taxon>Pseudomonadati</taxon>
        <taxon>Bacteroidota</taxon>
        <taxon>Cytophagia</taxon>
        <taxon>Cytophagales</taxon>
        <taxon>Hymenobacteraceae</taxon>
        <taxon>Rufibacter</taxon>
    </lineage>
</organism>
<dbReference type="EMBL" id="RJJE01000017">
    <property type="protein sequence ID" value="RNI27445.1"/>
    <property type="molecule type" value="Genomic_DNA"/>
</dbReference>
<dbReference type="PANTHER" id="PTHR30290">
    <property type="entry name" value="PERIPLASMIC BINDING COMPONENT OF ABC TRANSPORTER"/>
    <property type="match status" value="1"/>
</dbReference>
<evidence type="ECO:0000313" key="6">
    <source>
        <dbReference type="EMBL" id="RNI27445.1"/>
    </source>
</evidence>
<dbReference type="OrthoDB" id="9772924at2"/>
<evidence type="ECO:0000259" key="5">
    <source>
        <dbReference type="Pfam" id="PF00496"/>
    </source>
</evidence>
<dbReference type="GO" id="GO:0030288">
    <property type="term" value="C:outer membrane-bounded periplasmic space"/>
    <property type="evidence" value="ECO:0007669"/>
    <property type="project" value="UniProtKB-ARBA"/>
</dbReference>
<feature type="chain" id="PRO_5018163563" evidence="4">
    <location>
        <begin position="32"/>
        <end position="580"/>
    </location>
</feature>
<dbReference type="SUPFAM" id="SSF53850">
    <property type="entry name" value="Periplasmic binding protein-like II"/>
    <property type="match status" value="1"/>
</dbReference>
<dbReference type="InterPro" id="IPR000914">
    <property type="entry name" value="SBP_5_dom"/>
</dbReference>
<dbReference type="Proteomes" id="UP000271010">
    <property type="component" value="Unassembled WGS sequence"/>
</dbReference>
<dbReference type="AlphaFoldDB" id="A0A3M9MQF1"/>
<accession>A0A3M9MQF1</accession>
<dbReference type="PIRSF" id="PIRSF002741">
    <property type="entry name" value="MppA"/>
    <property type="match status" value="1"/>
</dbReference>
<keyword evidence="2" id="KW-0813">Transport</keyword>
<sequence>MPLLVLLNMKNFCAKSLGFFFLWFFSCSTPASDPAVRIRIPQDPESLHPLSYGNAIALQLLNLVHQSLLTVDFKDKTIKPLLAVDLPSVRVQDSLSFYTYTIRPEAKWDNGSPITAADVAFTLKLLHSPLLENERWRAQYGFMKDIEYSTASPTTFTITCTGYSPEMKLMTGDFFVLPAYQLDPEGLLSSIPYRLVRQKHDSLALTQNFKKFAAFLSSAAIARDTSFVKGSGPYKLTSWSSGRALLLEKKKNWWAKNLSSQKSGLHANPEKIVYQVVPDNAAALLALKSQQVDVMDNIPLVSFQEMQRDPKYRQLFNFYTPSSYDLIFMGMNGEDPLLKDKATRQALAHLINVPLVVSSLHGGLATPTVGLVHPQEKTFYNSELQPLKFDSQKSIQLLTASGWRKSSSGWEKKINGQTRSLKLNLLYRAGNTDFENMALLFQQNASKVGIPISLQAMESSQINEKLLSRDFDLYFRTLVGNPFSYNLVPLLHTSNAKVGGANVTGFGNRQTDLLLERIAKEERTTEKAILLKELQQKMQEESNMVFLYFQQSKIVVSKKIDSVVVSALKPGYDVLRFIKK</sequence>
<keyword evidence="7" id="KW-1185">Reference proteome</keyword>
<dbReference type="InterPro" id="IPR039424">
    <property type="entry name" value="SBP_5"/>
</dbReference>
<dbReference type="InterPro" id="IPR030678">
    <property type="entry name" value="Peptide/Ni-bd"/>
</dbReference>
<keyword evidence="3 4" id="KW-0732">Signal</keyword>
<dbReference type="GO" id="GO:0015833">
    <property type="term" value="P:peptide transport"/>
    <property type="evidence" value="ECO:0007669"/>
    <property type="project" value="TreeGrafter"/>
</dbReference>
<evidence type="ECO:0000256" key="2">
    <source>
        <dbReference type="ARBA" id="ARBA00022448"/>
    </source>
</evidence>
<proteinExistence type="inferred from homology"/>